<dbReference type="EMBL" id="JAJSOF020000040">
    <property type="protein sequence ID" value="KAJ4426234.1"/>
    <property type="molecule type" value="Genomic_DNA"/>
</dbReference>
<gene>
    <name evidence="3" type="ORF">ANN_27046</name>
</gene>
<evidence type="ECO:0000313" key="3">
    <source>
        <dbReference type="EMBL" id="KAJ4426234.1"/>
    </source>
</evidence>
<keyword evidence="4" id="KW-1185">Reference proteome</keyword>
<reference evidence="3 4" key="1">
    <citation type="journal article" date="2022" name="Allergy">
        <title>Genome assembly and annotation of Periplaneta americana reveal a comprehensive cockroach allergen profile.</title>
        <authorList>
            <person name="Wang L."/>
            <person name="Xiong Q."/>
            <person name="Saelim N."/>
            <person name="Wang L."/>
            <person name="Nong W."/>
            <person name="Wan A.T."/>
            <person name="Shi M."/>
            <person name="Liu X."/>
            <person name="Cao Q."/>
            <person name="Hui J.H.L."/>
            <person name="Sookrung N."/>
            <person name="Leung T.F."/>
            <person name="Tungtrongchitr A."/>
            <person name="Tsui S.K.W."/>
        </authorList>
    </citation>
    <scope>NUCLEOTIDE SEQUENCE [LARGE SCALE GENOMIC DNA]</scope>
    <source>
        <strain evidence="3">PWHHKU_190912</strain>
    </source>
</reference>
<dbReference type="Gene3D" id="3.60.10.10">
    <property type="entry name" value="Endonuclease/exonuclease/phosphatase"/>
    <property type="match status" value="1"/>
</dbReference>
<feature type="region of interest" description="Disordered" evidence="1">
    <location>
        <begin position="29"/>
        <end position="53"/>
    </location>
</feature>
<proteinExistence type="predicted"/>
<dbReference type="InterPro" id="IPR036691">
    <property type="entry name" value="Endo/exonu/phosph_ase_sf"/>
</dbReference>
<comment type="caution">
    <text evidence="3">The sequence shown here is derived from an EMBL/GenBank/DDBJ whole genome shotgun (WGS) entry which is preliminary data.</text>
</comment>
<organism evidence="3 4">
    <name type="scientific">Periplaneta americana</name>
    <name type="common">American cockroach</name>
    <name type="synonym">Blatta americana</name>
    <dbReference type="NCBI Taxonomy" id="6978"/>
    <lineage>
        <taxon>Eukaryota</taxon>
        <taxon>Metazoa</taxon>
        <taxon>Ecdysozoa</taxon>
        <taxon>Arthropoda</taxon>
        <taxon>Hexapoda</taxon>
        <taxon>Insecta</taxon>
        <taxon>Pterygota</taxon>
        <taxon>Neoptera</taxon>
        <taxon>Polyneoptera</taxon>
        <taxon>Dictyoptera</taxon>
        <taxon>Blattodea</taxon>
        <taxon>Blattoidea</taxon>
        <taxon>Blattidae</taxon>
        <taxon>Blattinae</taxon>
        <taxon>Periplaneta</taxon>
    </lineage>
</organism>
<evidence type="ECO:0000313" key="4">
    <source>
        <dbReference type="Proteomes" id="UP001148838"/>
    </source>
</evidence>
<evidence type="ECO:0000259" key="2">
    <source>
        <dbReference type="Pfam" id="PF03372"/>
    </source>
</evidence>
<dbReference type="Pfam" id="PF03372">
    <property type="entry name" value="Exo_endo_phos"/>
    <property type="match status" value="1"/>
</dbReference>
<evidence type="ECO:0000256" key="1">
    <source>
        <dbReference type="SAM" id="MobiDB-lite"/>
    </source>
</evidence>
<protein>
    <recommendedName>
        <fullName evidence="2">Endonuclease/exonuclease/phosphatase domain-containing protein</fullName>
    </recommendedName>
</protein>
<feature type="domain" description="Endonuclease/exonuclease/phosphatase" evidence="2">
    <location>
        <begin position="246"/>
        <end position="343"/>
    </location>
</feature>
<name>A0ABQ8RX36_PERAM</name>
<dbReference type="Proteomes" id="UP001148838">
    <property type="component" value="Unassembled WGS sequence"/>
</dbReference>
<accession>A0ABQ8RX36</accession>
<sequence>MTTNINLGLTPHTSESAHMQSQAINALEDNESDSDDGWQLTKTHKRSRQGYPKSLKTTVKRQHLEDSNQYAVLATDNVNEMQLDCETEPEQVSNNVNKNSQMSEDPKPPPVFIPGVTNIVKLIQHLSLNGIDTKNEITYKTLRNNEIKLMAKTIDSYRKLVNFLSKDNAEFHTYQLKQDRAYRIVIRNIHNSTSIHDIKSAIEECGYKIGSYNTKTSRTNYDVNKLTNHSHFQISIMAQSLRIGLWNANGLANRRQEVEFFLNIHKLDVLLISETHFTDKNYFNIPRYTIYDTKHPDGKAHGGTAVIVKSNLRQYESCKFEDRDIQATTVTVIIEDKSGPLAVSAVYCPPKYKITSELSTIFSKI</sequence>
<feature type="region of interest" description="Disordered" evidence="1">
    <location>
        <begin position="1"/>
        <end position="20"/>
    </location>
</feature>
<dbReference type="InterPro" id="IPR005135">
    <property type="entry name" value="Endo/exonuclease/phosphatase"/>
</dbReference>
<dbReference type="SUPFAM" id="SSF56219">
    <property type="entry name" value="DNase I-like"/>
    <property type="match status" value="1"/>
</dbReference>